<evidence type="ECO:0000313" key="11">
    <source>
        <dbReference type="EMBL" id="JAB99106.1"/>
    </source>
</evidence>
<dbReference type="SUPFAM" id="SSF55424">
    <property type="entry name" value="FAD/NAD-linked reductases, dimerisation (C-terminal) domain"/>
    <property type="match status" value="1"/>
</dbReference>
<sequence length="557" mass="61448">MTGTYQSTSDSDMSEYTNAVEVCNIDDLQENEMKKFNFDENTQVLVIKQEGQITAIGNKCTHYGAPLHTGALGLGRVRCPWHGACFNTRTGDIEDFPGLDSLPCFMVRVENDGKVKLRAKRSDLEKNKRLKNMVKRDKNNKHSIVVIGGGPAAAVCVETLRQEGFSGRIVMLCREPCLPYDRIKLSKVLDLPIAKLEYRDSDFYAEYGIETMLGVEATKVDTTAKRVHCSNGTEYKYDQLFIATGLNARRPNLPGVDLKNVFTVRTHEDAKAISAALTPETNLVCVGGSFIAMEMAAALVSKVKTVTLIFSGDYPFALFGEAVGQLFFNLYREKGIIMKNHSQLTELYGNSEGAVNEVELTNGSKLSCDVVVLGTGSTFTTNFLEQSGIHVNRDGSINTDMHLMTNIVDVYAGGDIANAPILAAANQRGCVGHIQLAKYHGRVAALNMTGTIEDLRAVPFFFSMVFGKGIRYAGYGMFSDVLIKGDLEAFKFVVYYLDDHGNVISVLSIGHDPVVAQFAELISQGKRLHRSHIENGDNHLEWTRMLQEKKARVPCDC</sequence>
<organism evidence="11">
    <name type="scientific">Ceratitis capitata</name>
    <name type="common">Mediterranean fruit fly</name>
    <name type="synonym">Tephritis capitata</name>
    <dbReference type="NCBI Taxonomy" id="7213"/>
    <lineage>
        <taxon>Eukaryota</taxon>
        <taxon>Metazoa</taxon>
        <taxon>Ecdysozoa</taxon>
        <taxon>Arthropoda</taxon>
        <taxon>Hexapoda</taxon>
        <taxon>Insecta</taxon>
        <taxon>Pterygota</taxon>
        <taxon>Neoptera</taxon>
        <taxon>Endopterygota</taxon>
        <taxon>Diptera</taxon>
        <taxon>Brachycera</taxon>
        <taxon>Muscomorpha</taxon>
        <taxon>Tephritoidea</taxon>
        <taxon>Tephritidae</taxon>
        <taxon>Ceratitis</taxon>
        <taxon>Ceratitis</taxon>
    </lineage>
</organism>
<evidence type="ECO:0000256" key="8">
    <source>
        <dbReference type="ARBA" id="ARBA00023004"/>
    </source>
</evidence>
<dbReference type="InterPro" id="IPR036188">
    <property type="entry name" value="FAD/NAD-bd_sf"/>
</dbReference>
<gene>
    <name evidence="11" type="primary">AIFM3</name>
</gene>
<dbReference type="FunFam" id="2.102.10.10:FF:000003">
    <property type="entry name" value="apoptosis-inducing factor 3 isoform X2"/>
    <property type="match status" value="1"/>
</dbReference>
<feature type="domain" description="Rieske" evidence="10">
    <location>
        <begin position="20"/>
        <end position="116"/>
    </location>
</feature>
<dbReference type="InterPro" id="IPR036922">
    <property type="entry name" value="Rieske_2Fe-2S_sf"/>
</dbReference>
<evidence type="ECO:0000256" key="4">
    <source>
        <dbReference type="ARBA" id="ARBA00022714"/>
    </source>
</evidence>
<dbReference type="SUPFAM" id="SSF50022">
    <property type="entry name" value="ISP domain"/>
    <property type="match status" value="1"/>
</dbReference>
<keyword evidence="6" id="KW-0274">FAD</keyword>
<proteinExistence type="evidence at transcript level"/>
<evidence type="ECO:0000256" key="3">
    <source>
        <dbReference type="ARBA" id="ARBA00022630"/>
    </source>
</evidence>
<evidence type="ECO:0000256" key="5">
    <source>
        <dbReference type="ARBA" id="ARBA00022723"/>
    </source>
</evidence>
<reference evidence="11" key="2">
    <citation type="journal article" date="2014" name="BMC Genomics">
        <title>A genomic perspective to assessing quality of mass-reared SIT flies used in Mediterranean fruit fly (Ceratitis capitata) eradication in California.</title>
        <authorList>
            <person name="Calla B."/>
            <person name="Hall B."/>
            <person name="Hou S."/>
            <person name="Geib S.M."/>
        </authorList>
    </citation>
    <scope>NUCLEOTIDE SEQUENCE</scope>
</reference>
<keyword evidence="9" id="KW-0411">Iron-sulfur</keyword>
<protein>
    <submittedName>
        <fullName evidence="11">Apoptosis-inducing factor 3</fullName>
    </submittedName>
</protein>
<dbReference type="InterPro" id="IPR050446">
    <property type="entry name" value="FAD-oxidoreductase/Apoptosis"/>
</dbReference>
<dbReference type="InterPro" id="IPR017941">
    <property type="entry name" value="Rieske_2Fe-2S"/>
</dbReference>
<dbReference type="Gene3D" id="3.30.390.30">
    <property type="match status" value="1"/>
</dbReference>
<dbReference type="CDD" id="cd03478">
    <property type="entry name" value="Rieske_AIFL_N"/>
    <property type="match status" value="1"/>
</dbReference>
<dbReference type="PANTHER" id="PTHR43557:SF2">
    <property type="entry name" value="RIESKE DOMAIN-CONTAINING PROTEIN-RELATED"/>
    <property type="match status" value="1"/>
</dbReference>
<evidence type="ECO:0000256" key="1">
    <source>
        <dbReference type="ARBA" id="ARBA00001974"/>
    </source>
</evidence>
<dbReference type="Gene3D" id="2.102.10.10">
    <property type="entry name" value="Rieske [2Fe-2S] iron-sulphur domain"/>
    <property type="match status" value="1"/>
</dbReference>
<comment type="similarity">
    <text evidence="2">Belongs to the FAD-dependent oxidoreductase family.</text>
</comment>
<dbReference type="PROSITE" id="PS51296">
    <property type="entry name" value="RIESKE"/>
    <property type="match status" value="1"/>
</dbReference>
<dbReference type="InterPro" id="IPR016156">
    <property type="entry name" value="FAD/NAD-linked_Rdtase_dimer_sf"/>
</dbReference>
<dbReference type="AlphaFoldDB" id="W8C0F2"/>
<dbReference type="GO" id="GO:0046872">
    <property type="term" value="F:metal ion binding"/>
    <property type="evidence" value="ECO:0007669"/>
    <property type="project" value="UniProtKB-KW"/>
</dbReference>
<dbReference type="OrthoDB" id="432169at2759"/>
<dbReference type="PRINTS" id="PR00368">
    <property type="entry name" value="FADPNR"/>
</dbReference>
<evidence type="ECO:0000256" key="6">
    <source>
        <dbReference type="ARBA" id="ARBA00022827"/>
    </source>
</evidence>
<keyword evidence="7" id="KW-0560">Oxidoreductase</keyword>
<comment type="cofactor">
    <cofactor evidence="1">
        <name>FAD</name>
        <dbReference type="ChEBI" id="CHEBI:57692"/>
    </cofactor>
</comment>
<keyword evidence="4" id="KW-0001">2Fe-2S</keyword>
<dbReference type="EMBL" id="GAMC01007449">
    <property type="protein sequence ID" value="JAB99106.1"/>
    <property type="molecule type" value="mRNA"/>
</dbReference>
<name>W8C0F2_CERCA</name>
<dbReference type="InterPro" id="IPR023753">
    <property type="entry name" value="FAD/NAD-binding_dom"/>
</dbReference>
<dbReference type="Gene3D" id="3.50.50.60">
    <property type="entry name" value="FAD/NAD(P)-binding domain"/>
    <property type="match status" value="2"/>
</dbReference>
<dbReference type="GO" id="GO:0051537">
    <property type="term" value="F:2 iron, 2 sulfur cluster binding"/>
    <property type="evidence" value="ECO:0007669"/>
    <property type="project" value="UniProtKB-KW"/>
</dbReference>
<dbReference type="Pfam" id="PF07992">
    <property type="entry name" value="Pyr_redox_2"/>
    <property type="match status" value="1"/>
</dbReference>
<dbReference type="GO" id="GO:0016651">
    <property type="term" value="F:oxidoreductase activity, acting on NAD(P)H"/>
    <property type="evidence" value="ECO:0007669"/>
    <property type="project" value="TreeGrafter"/>
</dbReference>
<dbReference type="PRINTS" id="PR00411">
    <property type="entry name" value="PNDRDTASEI"/>
</dbReference>
<dbReference type="PANTHER" id="PTHR43557">
    <property type="entry name" value="APOPTOSIS-INDUCING FACTOR 1"/>
    <property type="match status" value="1"/>
</dbReference>
<keyword evidence="3" id="KW-0285">Flavoprotein</keyword>
<evidence type="ECO:0000256" key="9">
    <source>
        <dbReference type="ARBA" id="ARBA00023014"/>
    </source>
</evidence>
<evidence type="ECO:0000259" key="10">
    <source>
        <dbReference type="PROSITE" id="PS51296"/>
    </source>
</evidence>
<evidence type="ECO:0000256" key="2">
    <source>
        <dbReference type="ARBA" id="ARBA00006442"/>
    </source>
</evidence>
<keyword evidence="5" id="KW-0479">Metal-binding</keyword>
<evidence type="ECO:0000256" key="7">
    <source>
        <dbReference type="ARBA" id="ARBA00023002"/>
    </source>
</evidence>
<reference evidence="11" key="1">
    <citation type="submission" date="2013-07" db="EMBL/GenBank/DDBJ databases">
        <authorList>
            <person name="Geib S."/>
        </authorList>
    </citation>
    <scope>NUCLEOTIDE SEQUENCE</scope>
</reference>
<dbReference type="Pfam" id="PF00355">
    <property type="entry name" value="Rieske"/>
    <property type="match status" value="1"/>
</dbReference>
<keyword evidence="8" id="KW-0408">Iron</keyword>
<dbReference type="GO" id="GO:0005737">
    <property type="term" value="C:cytoplasm"/>
    <property type="evidence" value="ECO:0007669"/>
    <property type="project" value="TreeGrafter"/>
</dbReference>
<dbReference type="SUPFAM" id="SSF51905">
    <property type="entry name" value="FAD/NAD(P)-binding domain"/>
    <property type="match status" value="2"/>
</dbReference>
<accession>W8C0F2</accession>